<evidence type="ECO:0000313" key="2">
    <source>
        <dbReference type="Proteomes" id="UP001249851"/>
    </source>
</evidence>
<dbReference type="EMBL" id="JARQWQ010000115">
    <property type="protein sequence ID" value="KAK2550095.1"/>
    <property type="molecule type" value="Genomic_DNA"/>
</dbReference>
<dbReference type="AlphaFoldDB" id="A0AAD9PW11"/>
<gene>
    <name evidence="1" type="ORF">P5673_029285</name>
</gene>
<reference evidence="1" key="1">
    <citation type="journal article" date="2023" name="G3 (Bethesda)">
        <title>Whole genome assembly and annotation of the endangered Caribbean coral Acropora cervicornis.</title>
        <authorList>
            <person name="Selwyn J.D."/>
            <person name="Vollmer S.V."/>
        </authorList>
    </citation>
    <scope>NUCLEOTIDE SEQUENCE</scope>
    <source>
        <strain evidence="1">K2</strain>
    </source>
</reference>
<organism evidence="1 2">
    <name type="scientific">Acropora cervicornis</name>
    <name type="common">Staghorn coral</name>
    <dbReference type="NCBI Taxonomy" id="6130"/>
    <lineage>
        <taxon>Eukaryota</taxon>
        <taxon>Metazoa</taxon>
        <taxon>Cnidaria</taxon>
        <taxon>Anthozoa</taxon>
        <taxon>Hexacorallia</taxon>
        <taxon>Scleractinia</taxon>
        <taxon>Astrocoeniina</taxon>
        <taxon>Acroporidae</taxon>
        <taxon>Acropora</taxon>
    </lineage>
</organism>
<protein>
    <submittedName>
        <fullName evidence="1">Uncharacterized protein</fullName>
    </submittedName>
</protein>
<comment type="caution">
    <text evidence="1">The sequence shown here is derived from an EMBL/GenBank/DDBJ whole genome shotgun (WGS) entry which is preliminary data.</text>
</comment>
<dbReference type="PANTHER" id="PTHR33845">
    <property type="entry name" value="C2H2-TYPE DOMAIN-CONTAINING PROTEIN"/>
    <property type="match status" value="1"/>
</dbReference>
<accession>A0AAD9PW11</accession>
<sequence>MKTHIRRWVNEGHDVTTARETKVALESHGGVRGCHFAVVEINKTQLNAQVKKIPGISLLNNFQFVEDGVLSWKAYQIGKGHFYPYSSVVSNAQGDTAINVVVAFSSPSGSSRAVAGHPSSSSGLLSCAEDGCEELQHHLDAECHLFMEEQDTTYDTIKKKWANILSSVSLPNQGPLPQKQTSHSIDVQCQPRVEGSYLIQRFNEGAQKGNKADPKQVEHEMKHARKPTGGLLFQPHEWRTSRQILTHRVKGVERGAKDFEGDDDDPTIPTGQDKNFNTLQLFVESQTDVDHPIVFQQHNLCQLAKEGRMGELPLDALKKACQVLEVEVTRSKRKKETFVSTLQKYIFTHSSKGCKYCHSIGY</sequence>
<reference evidence="1" key="2">
    <citation type="journal article" date="2023" name="Science">
        <title>Genomic signatures of disease resistance in endangered staghorn corals.</title>
        <authorList>
            <person name="Vollmer S.V."/>
            <person name="Selwyn J.D."/>
            <person name="Despard B.A."/>
            <person name="Roesel C.L."/>
        </authorList>
    </citation>
    <scope>NUCLEOTIDE SEQUENCE</scope>
    <source>
        <strain evidence="1">K2</strain>
    </source>
</reference>
<name>A0AAD9PW11_ACRCE</name>
<dbReference type="PANTHER" id="PTHR33845:SF1">
    <property type="entry name" value="C2H2-TYPE DOMAIN-CONTAINING PROTEIN"/>
    <property type="match status" value="1"/>
</dbReference>
<keyword evidence="2" id="KW-1185">Reference proteome</keyword>
<proteinExistence type="predicted"/>
<evidence type="ECO:0000313" key="1">
    <source>
        <dbReference type="EMBL" id="KAK2550095.1"/>
    </source>
</evidence>
<dbReference type="Proteomes" id="UP001249851">
    <property type="component" value="Unassembled WGS sequence"/>
</dbReference>